<evidence type="ECO:0000313" key="1">
    <source>
        <dbReference type="EMBL" id="GBP49874.1"/>
    </source>
</evidence>
<reference evidence="1 2" key="1">
    <citation type="journal article" date="2019" name="Commun. Biol.">
        <title>The bagworm genome reveals a unique fibroin gene that provides high tensile strength.</title>
        <authorList>
            <person name="Kono N."/>
            <person name="Nakamura H."/>
            <person name="Ohtoshi R."/>
            <person name="Tomita M."/>
            <person name="Numata K."/>
            <person name="Arakawa K."/>
        </authorList>
    </citation>
    <scope>NUCLEOTIDE SEQUENCE [LARGE SCALE GENOMIC DNA]</scope>
</reference>
<sequence>MLESEKLIVVGPGVFECKENEIQQILMADNSDEEDELLLDEDQRRLTRDDDEDIIDEVIEDTTLQLTPVTEAQYNHQLKFK</sequence>
<organism evidence="1 2">
    <name type="scientific">Eumeta variegata</name>
    <name type="common">Bagworm moth</name>
    <name type="synonym">Eumeta japonica</name>
    <dbReference type="NCBI Taxonomy" id="151549"/>
    <lineage>
        <taxon>Eukaryota</taxon>
        <taxon>Metazoa</taxon>
        <taxon>Ecdysozoa</taxon>
        <taxon>Arthropoda</taxon>
        <taxon>Hexapoda</taxon>
        <taxon>Insecta</taxon>
        <taxon>Pterygota</taxon>
        <taxon>Neoptera</taxon>
        <taxon>Endopterygota</taxon>
        <taxon>Lepidoptera</taxon>
        <taxon>Glossata</taxon>
        <taxon>Ditrysia</taxon>
        <taxon>Tineoidea</taxon>
        <taxon>Psychidae</taxon>
        <taxon>Oiketicinae</taxon>
        <taxon>Eumeta</taxon>
    </lineage>
</organism>
<comment type="caution">
    <text evidence="1">The sequence shown here is derived from an EMBL/GenBank/DDBJ whole genome shotgun (WGS) entry which is preliminary data.</text>
</comment>
<gene>
    <name evidence="1" type="ORF">EVAR_83823_1</name>
</gene>
<protein>
    <submittedName>
        <fullName evidence="1">Uncharacterized protein</fullName>
    </submittedName>
</protein>
<keyword evidence="2" id="KW-1185">Reference proteome</keyword>
<dbReference type="AlphaFoldDB" id="A0A4C1WIC9"/>
<proteinExistence type="predicted"/>
<dbReference type="Proteomes" id="UP000299102">
    <property type="component" value="Unassembled WGS sequence"/>
</dbReference>
<accession>A0A4C1WIC9</accession>
<dbReference type="EMBL" id="BGZK01000553">
    <property type="protein sequence ID" value="GBP49874.1"/>
    <property type="molecule type" value="Genomic_DNA"/>
</dbReference>
<evidence type="ECO:0000313" key="2">
    <source>
        <dbReference type="Proteomes" id="UP000299102"/>
    </source>
</evidence>
<name>A0A4C1WIC9_EUMVA</name>
<dbReference type="OrthoDB" id="118105at2759"/>